<dbReference type="OrthoDB" id="27092at2"/>
<dbReference type="Pfam" id="PF06441">
    <property type="entry name" value="EHN"/>
    <property type="match status" value="1"/>
</dbReference>
<name>A0A402DQ96_9CELL</name>
<dbReference type="GO" id="GO:0097176">
    <property type="term" value="P:epoxide metabolic process"/>
    <property type="evidence" value="ECO:0007669"/>
    <property type="project" value="TreeGrafter"/>
</dbReference>
<keyword evidence="3 6" id="KW-0378">Hydrolase</keyword>
<evidence type="ECO:0000256" key="1">
    <source>
        <dbReference type="ARBA" id="ARBA00010088"/>
    </source>
</evidence>
<sequence length="386" mass="42173">MSEVTIRPFHIDVPQADVDDLRERLGRTRWAAQLPGEPWTRGVPTDYLRKLAQRWATTYDWRAAEAALNAHPQFVADVDGQPVHFLHVTSPEPDATPLVLLHGWPGSVVEFSRVIGPLSDPRAHGLDPAQAFHLVVPSLPGFGWSTPLAGAGWDSNRMAQAISRLMAALGYERYGAQGGDFGAFVAPDLGRVDPDHVIGVHVNAATFGFIPWGEVSEEELATLTDVERARIDRLNHYQAEQTGYFQVQSTRPQTIAAALADSPAGQLAWVVEKFQEWTSADAALPEDAVPVDELLTNVSLYWFTNTAGTSANIYYEAMHAGSWPSPSGVPTGVAVFGQDVAIRRYAEQAHTIVHWSDFDEGGHFAAMETPDLLVQDVRAFFGGLTA</sequence>
<gene>
    <name evidence="6" type="ORF">CBZ_13500</name>
</gene>
<dbReference type="PANTHER" id="PTHR21661:SF35">
    <property type="entry name" value="EPOXIDE HYDROLASE"/>
    <property type="match status" value="1"/>
</dbReference>
<comment type="similarity">
    <text evidence="1">Belongs to the peptidase S33 family.</text>
</comment>
<dbReference type="InterPro" id="IPR010497">
    <property type="entry name" value="Epoxide_hydro_N"/>
</dbReference>
<evidence type="ECO:0000313" key="7">
    <source>
        <dbReference type="Proteomes" id="UP000289954"/>
    </source>
</evidence>
<feature type="active site" description="Proton acceptor" evidence="4">
    <location>
        <position position="363"/>
    </location>
</feature>
<dbReference type="PANTHER" id="PTHR21661">
    <property type="entry name" value="EPOXIDE HYDROLASE 1-RELATED"/>
    <property type="match status" value="1"/>
</dbReference>
<evidence type="ECO:0000256" key="2">
    <source>
        <dbReference type="ARBA" id="ARBA00022797"/>
    </source>
</evidence>
<proteinExistence type="inferred from homology"/>
<dbReference type="PIRSF" id="PIRSF001112">
    <property type="entry name" value="Epoxide_hydrolase"/>
    <property type="match status" value="1"/>
</dbReference>
<dbReference type="PRINTS" id="PR00412">
    <property type="entry name" value="EPOXHYDRLASE"/>
</dbReference>
<dbReference type="GO" id="GO:0004301">
    <property type="term" value="F:epoxide hydrolase activity"/>
    <property type="evidence" value="ECO:0007669"/>
    <property type="project" value="TreeGrafter"/>
</dbReference>
<protein>
    <submittedName>
        <fullName evidence="6">Microsomal epoxide hydrolase</fullName>
    </submittedName>
</protein>
<evidence type="ECO:0000313" key="6">
    <source>
        <dbReference type="EMBL" id="GCE76294.1"/>
    </source>
</evidence>
<keyword evidence="2" id="KW-0058">Aromatic hydrocarbons catabolism</keyword>
<dbReference type="EMBL" id="BIMR01000088">
    <property type="protein sequence ID" value="GCE76294.1"/>
    <property type="molecule type" value="Genomic_DNA"/>
</dbReference>
<dbReference type="InterPro" id="IPR029058">
    <property type="entry name" value="AB_hydrolase_fold"/>
</dbReference>
<dbReference type="InterPro" id="IPR016292">
    <property type="entry name" value="Epoxide_hydrolase"/>
</dbReference>
<evidence type="ECO:0000259" key="5">
    <source>
        <dbReference type="Pfam" id="PF06441"/>
    </source>
</evidence>
<accession>A0A402DQ96</accession>
<keyword evidence="7" id="KW-1185">Reference proteome</keyword>
<feature type="active site" description="Nucleophile" evidence="4">
    <location>
        <position position="180"/>
    </location>
</feature>
<dbReference type="Proteomes" id="UP000289954">
    <property type="component" value="Unassembled WGS sequence"/>
</dbReference>
<evidence type="ECO:0000256" key="4">
    <source>
        <dbReference type="PIRSR" id="PIRSR001112-1"/>
    </source>
</evidence>
<comment type="caution">
    <text evidence="6">The sequence shown here is derived from an EMBL/GenBank/DDBJ whole genome shotgun (WGS) entry which is preliminary data.</text>
</comment>
<dbReference type="SUPFAM" id="SSF53474">
    <property type="entry name" value="alpha/beta-Hydrolases"/>
    <property type="match status" value="1"/>
</dbReference>
<dbReference type="Gene3D" id="3.40.50.1820">
    <property type="entry name" value="alpha/beta hydrolase"/>
    <property type="match status" value="1"/>
</dbReference>
<dbReference type="InterPro" id="IPR000639">
    <property type="entry name" value="Epox_hydrolase-like"/>
</dbReference>
<reference evidence="6 7" key="1">
    <citation type="submission" date="2019-01" db="EMBL/GenBank/DDBJ databases">
        <title>Draft genome sequence of Cellulomonas takizawaensis strain TKZ-21.</title>
        <authorList>
            <person name="Yamamura H."/>
            <person name="Hayashi T."/>
            <person name="Hamada M."/>
            <person name="Serisawa Y."/>
            <person name="Matsuyama K."/>
            <person name="Nakagawa Y."/>
            <person name="Otoguro M."/>
            <person name="Yanagida F."/>
            <person name="Hayakawa M."/>
        </authorList>
    </citation>
    <scope>NUCLEOTIDE SEQUENCE [LARGE SCALE GENOMIC DNA]</scope>
    <source>
        <strain evidence="6 7">NBRC12680</strain>
    </source>
</reference>
<feature type="active site" description="Proton donor" evidence="4">
    <location>
        <position position="314"/>
    </location>
</feature>
<dbReference type="RefSeq" id="WP_130780897.1">
    <property type="nucleotide sequence ID" value="NZ_BIMR01000088.1"/>
</dbReference>
<dbReference type="AlphaFoldDB" id="A0A402DQ96"/>
<feature type="domain" description="Epoxide hydrolase N-terminal" evidence="5">
    <location>
        <begin position="6"/>
        <end position="111"/>
    </location>
</feature>
<evidence type="ECO:0000256" key="3">
    <source>
        <dbReference type="ARBA" id="ARBA00022801"/>
    </source>
</evidence>
<organism evidence="6 7">
    <name type="scientific">Cellulomonas biazotea</name>
    <dbReference type="NCBI Taxonomy" id="1709"/>
    <lineage>
        <taxon>Bacteria</taxon>
        <taxon>Bacillati</taxon>
        <taxon>Actinomycetota</taxon>
        <taxon>Actinomycetes</taxon>
        <taxon>Micrococcales</taxon>
        <taxon>Cellulomonadaceae</taxon>
        <taxon>Cellulomonas</taxon>
    </lineage>
</organism>